<dbReference type="RefSeq" id="WP_356954154.1">
    <property type="nucleotide sequence ID" value="NZ_JBEYBD010000001.1"/>
</dbReference>
<protein>
    <submittedName>
        <fullName evidence="2">Type VII secretion system-associated protein</fullName>
    </submittedName>
</protein>
<dbReference type="Proteomes" id="UP001550628">
    <property type="component" value="Unassembled WGS sequence"/>
</dbReference>
<evidence type="ECO:0000256" key="1">
    <source>
        <dbReference type="SAM" id="MobiDB-lite"/>
    </source>
</evidence>
<organism evidence="2 3">
    <name type="scientific">Nocardia rhamnosiphila</name>
    <dbReference type="NCBI Taxonomy" id="426716"/>
    <lineage>
        <taxon>Bacteria</taxon>
        <taxon>Bacillati</taxon>
        <taxon>Actinomycetota</taxon>
        <taxon>Actinomycetes</taxon>
        <taxon>Mycobacteriales</taxon>
        <taxon>Nocardiaceae</taxon>
        <taxon>Nocardia</taxon>
    </lineage>
</organism>
<accession>A0ABV2WT24</accession>
<dbReference type="NCBIfam" id="NF033532">
    <property type="entry name" value="lone7para_assoc"/>
    <property type="match status" value="1"/>
</dbReference>
<keyword evidence="3" id="KW-1185">Reference proteome</keyword>
<name>A0ABV2WT24_9NOCA</name>
<gene>
    <name evidence="2" type="ORF">ABZ510_19425</name>
</gene>
<feature type="region of interest" description="Disordered" evidence="1">
    <location>
        <begin position="54"/>
        <end position="74"/>
    </location>
</feature>
<evidence type="ECO:0000313" key="2">
    <source>
        <dbReference type="EMBL" id="MEU1954024.1"/>
    </source>
</evidence>
<evidence type="ECO:0000313" key="3">
    <source>
        <dbReference type="Proteomes" id="UP001550628"/>
    </source>
</evidence>
<dbReference type="InterPro" id="IPR047659">
    <property type="entry name" value="T7SS_assoc"/>
</dbReference>
<sequence length="183" mass="20245">MITEQGRDAPMDPSSAVRQGDWFVLFDPNWSGNPTDKTPPVEVMVGGWRLEEDGELGPFRPNPGYRPQTPNTPSDPIDALLRLIAAGEDRGDRIIPTLKRTVVEIACDDQNQPRVALSPDDIPCAVVVTAEIHKHHLPVSRWLPVLGSRLSEIVPAGTDVWFNPSSDHRFRLDTDVIRAADQA</sequence>
<dbReference type="EMBL" id="JBEYBF010000013">
    <property type="protein sequence ID" value="MEU1954024.1"/>
    <property type="molecule type" value="Genomic_DNA"/>
</dbReference>
<comment type="caution">
    <text evidence="2">The sequence shown here is derived from an EMBL/GenBank/DDBJ whole genome shotgun (WGS) entry which is preliminary data.</text>
</comment>
<reference evidence="2 3" key="1">
    <citation type="submission" date="2024-06" db="EMBL/GenBank/DDBJ databases">
        <title>The Natural Products Discovery Center: Release of the First 8490 Sequenced Strains for Exploring Actinobacteria Biosynthetic Diversity.</title>
        <authorList>
            <person name="Kalkreuter E."/>
            <person name="Kautsar S.A."/>
            <person name="Yang D."/>
            <person name="Bader C.D."/>
            <person name="Teijaro C.N."/>
            <person name="Fluegel L."/>
            <person name="Davis C.M."/>
            <person name="Simpson J.R."/>
            <person name="Lauterbach L."/>
            <person name="Steele A.D."/>
            <person name="Gui C."/>
            <person name="Meng S."/>
            <person name="Li G."/>
            <person name="Viehrig K."/>
            <person name="Ye F."/>
            <person name="Su P."/>
            <person name="Kiefer A.F."/>
            <person name="Nichols A."/>
            <person name="Cepeda A.J."/>
            <person name="Yan W."/>
            <person name="Fan B."/>
            <person name="Jiang Y."/>
            <person name="Adhikari A."/>
            <person name="Zheng C.-J."/>
            <person name="Schuster L."/>
            <person name="Cowan T.M."/>
            <person name="Smanski M.J."/>
            <person name="Chevrette M.G."/>
            <person name="De Carvalho L.P.S."/>
            <person name="Shen B."/>
        </authorList>
    </citation>
    <scope>NUCLEOTIDE SEQUENCE [LARGE SCALE GENOMIC DNA]</scope>
    <source>
        <strain evidence="2 3">NPDC019708</strain>
    </source>
</reference>
<proteinExistence type="predicted"/>